<feature type="signal peptide" evidence="1">
    <location>
        <begin position="1"/>
        <end position="21"/>
    </location>
</feature>
<organism evidence="2 3">
    <name type="scientific">Shewanella atlantica</name>
    <dbReference type="NCBI Taxonomy" id="271099"/>
    <lineage>
        <taxon>Bacteria</taxon>
        <taxon>Pseudomonadati</taxon>
        <taxon>Pseudomonadota</taxon>
        <taxon>Gammaproteobacteria</taxon>
        <taxon>Alteromonadales</taxon>
        <taxon>Shewanellaceae</taxon>
        <taxon>Shewanella</taxon>
    </lineage>
</organism>
<sequence length="338" mass="36333">MMKKRFSTLLLLVVLSSTAYGATLKATLEGKTLVWDNALSHAGAKMPSQWDIPSTLVPTNRWSPGGFSGLPPTEILLSNASGESVTVPVEFLGFDYHSGGASANEGSAFSGPTCSQYDSLGDIYRVEGSNCYYPNNLNLTETVNPFAFIRPVFKVVENDVIALFDGKSLGEFRGGVVLNHTYDYDFNGVSSRYYGRQTFTLAIEHVPATLLSVTLSGTEAMATTYTGQMVSGTTTFNMSALGYFTQGLALSLKESDDYTLRGDDNTGEIPYSVDCSGCVALNLVNEGVVSINDNATTITGTGNSIAFDITVSFADVAFLDLDEGTYRDTFVLVFEPIM</sequence>
<keyword evidence="1" id="KW-0732">Signal</keyword>
<dbReference type="Proteomes" id="UP000282060">
    <property type="component" value="Unassembled WGS sequence"/>
</dbReference>
<accession>A0A3S0I8K8</accession>
<protein>
    <submittedName>
        <fullName evidence="2">Uncharacterized protein</fullName>
    </submittedName>
</protein>
<comment type="caution">
    <text evidence="2">The sequence shown here is derived from an EMBL/GenBank/DDBJ whole genome shotgun (WGS) entry which is preliminary data.</text>
</comment>
<feature type="chain" id="PRO_5018662628" evidence="1">
    <location>
        <begin position="22"/>
        <end position="338"/>
    </location>
</feature>
<keyword evidence="3" id="KW-1185">Reference proteome</keyword>
<name>A0A3S0I8K8_9GAMM</name>
<evidence type="ECO:0000313" key="2">
    <source>
        <dbReference type="EMBL" id="RTR27707.1"/>
    </source>
</evidence>
<proteinExistence type="predicted"/>
<reference evidence="2 3" key="1">
    <citation type="submission" date="2018-12" db="EMBL/GenBank/DDBJ databases">
        <authorList>
            <person name="Yu L."/>
        </authorList>
    </citation>
    <scope>NUCLEOTIDE SEQUENCE [LARGE SCALE GENOMIC DNA]</scope>
    <source>
        <strain evidence="2 3">HAW-EB5</strain>
    </source>
</reference>
<dbReference type="EMBL" id="RXNV01000015">
    <property type="protein sequence ID" value="RTR27707.1"/>
    <property type="molecule type" value="Genomic_DNA"/>
</dbReference>
<dbReference type="AlphaFoldDB" id="A0A3S0I8K8"/>
<evidence type="ECO:0000313" key="3">
    <source>
        <dbReference type="Proteomes" id="UP000282060"/>
    </source>
</evidence>
<gene>
    <name evidence="2" type="ORF">EKG39_20110</name>
</gene>
<dbReference type="RefSeq" id="WP_126507792.1">
    <property type="nucleotide sequence ID" value="NZ_RXNV01000015.1"/>
</dbReference>
<evidence type="ECO:0000256" key="1">
    <source>
        <dbReference type="SAM" id="SignalP"/>
    </source>
</evidence>
<dbReference type="OrthoDB" id="6266347at2"/>